<dbReference type="KEGG" id="acog:HWD57_04985"/>
<proteinExistence type="predicted"/>
<dbReference type="GO" id="GO:0032259">
    <property type="term" value="P:methylation"/>
    <property type="evidence" value="ECO:0007669"/>
    <property type="project" value="UniProtKB-KW"/>
</dbReference>
<dbReference type="Proteomes" id="UP000509684">
    <property type="component" value="Chromosome"/>
</dbReference>
<keyword evidence="1" id="KW-0808">Transferase</keyword>
<dbReference type="EMBL" id="CP058708">
    <property type="protein sequence ID" value="QLH49210.1"/>
    <property type="molecule type" value="Genomic_DNA"/>
</dbReference>
<accession>A0A7D5NA57</accession>
<dbReference type="Pfam" id="PF13489">
    <property type="entry name" value="Methyltransf_23"/>
    <property type="match status" value="1"/>
</dbReference>
<evidence type="ECO:0000313" key="2">
    <source>
        <dbReference type="Proteomes" id="UP000509684"/>
    </source>
</evidence>
<keyword evidence="1" id="KW-0489">Methyltransferase</keyword>
<organism evidence="1 2">
    <name type="scientific">Candidatus Accumulibacter cognatus</name>
    <dbReference type="NCBI Taxonomy" id="2954383"/>
    <lineage>
        <taxon>Bacteria</taxon>
        <taxon>Pseudomonadati</taxon>
        <taxon>Pseudomonadota</taxon>
        <taxon>Betaproteobacteria</taxon>
        <taxon>Candidatus Accumulibacter</taxon>
    </lineage>
</organism>
<dbReference type="AlphaFoldDB" id="A0A7D5NA57"/>
<sequence length="279" mass="31146">MISPFLAKRAMCKEPELTRIVFCQSCGLRFFDRGLSETEASRYYQDYRSTAYCFERNREEPFYTRRAHRQIASWLASAPRRAALAAALAANGAPAHFDAVLDFGGGDGTLISELPCFERAVFDFSDAAPIEGIVRVNEGSRGLRPWNLIVCAQTLEHASSPRALVMTMAGLLAPEGWLYLEVPDEMWSNRTLAGSTRDRWLKWLVGRRRILMAADTLSTACRIVLGFLPPFGFIPMREHLQYFTEQALSALVRRSGLQLAGCGRNAVGQIYAVATKVIL</sequence>
<dbReference type="GO" id="GO:0008168">
    <property type="term" value="F:methyltransferase activity"/>
    <property type="evidence" value="ECO:0007669"/>
    <property type="project" value="UniProtKB-KW"/>
</dbReference>
<gene>
    <name evidence="1" type="ORF">HWD57_04985</name>
</gene>
<dbReference type="SUPFAM" id="SSF53335">
    <property type="entry name" value="S-adenosyl-L-methionine-dependent methyltransferases"/>
    <property type="match status" value="1"/>
</dbReference>
<dbReference type="InterPro" id="IPR029063">
    <property type="entry name" value="SAM-dependent_MTases_sf"/>
</dbReference>
<name>A0A7D5NA57_9PROT</name>
<protein>
    <submittedName>
        <fullName evidence="1">Class I SAM-dependent methyltransferase</fullName>
    </submittedName>
</protein>
<evidence type="ECO:0000313" key="1">
    <source>
        <dbReference type="EMBL" id="QLH49210.1"/>
    </source>
</evidence>
<reference evidence="1 2" key="1">
    <citation type="journal article" date="2019" name="Microbiome">
        <title>Annotated bacterial chromosomes from frame-shift-corrected long-read metagenomic data.</title>
        <authorList>
            <person name="Arumugam K."/>
            <person name="Bagci C."/>
            <person name="Bessarab I."/>
            <person name="Beier S."/>
            <person name="Buchfink B."/>
            <person name="Gorska A."/>
            <person name="Qiu G."/>
            <person name="Huson D.H."/>
            <person name="Williams R.B.H."/>
        </authorList>
    </citation>
    <scope>NUCLEOTIDE SEQUENCE [LARGE SCALE GENOMIC DNA]</scope>
    <source>
        <strain evidence="1">SSA1</strain>
    </source>
</reference>
<dbReference type="Gene3D" id="3.40.50.150">
    <property type="entry name" value="Vaccinia Virus protein VP39"/>
    <property type="match status" value="1"/>
</dbReference>